<feature type="region of interest" description="Disordered" evidence="1">
    <location>
        <begin position="382"/>
        <end position="401"/>
    </location>
</feature>
<reference evidence="2 3" key="1">
    <citation type="journal article" date="2022" name="Nat. Plants">
        <title>Genomes of leafy and leafless Platanthera orchids illuminate the evolution of mycoheterotrophy.</title>
        <authorList>
            <person name="Li M.H."/>
            <person name="Liu K.W."/>
            <person name="Li Z."/>
            <person name="Lu H.C."/>
            <person name="Ye Q.L."/>
            <person name="Zhang D."/>
            <person name="Wang J.Y."/>
            <person name="Li Y.F."/>
            <person name="Zhong Z.M."/>
            <person name="Liu X."/>
            <person name="Yu X."/>
            <person name="Liu D.K."/>
            <person name="Tu X.D."/>
            <person name="Liu B."/>
            <person name="Hao Y."/>
            <person name="Liao X.Y."/>
            <person name="Jiang Y.T."/>
            <person name="Sun W.H."/>
            <person name="Chen J."/>
            <person name="Chen Y.Q."/>
            <person name="Ai Y."/>
            <person name="Zhai J.W."/>
            <person name="Wu S.S."/>
            <person name="Zhou Z."/>
            <person name="Hsiao Y.Y."/>
            <person name="Wu W.L."/>
            <person name="Chen Y.Y."/>
            <person name="Lin Y.F."/>
            <person name="Hsu J.L."/>
            <person name="Li C.Y."/>
            <person name="Wang Z.W."/>
            <person name="Zhao X."/>
            <person name="Zhong W.Y."/>
            <person name="Ma X.K."/>
            <person name="Ma L."/>
            <person name="Huang J."/>
            <person name="Chen G.Z."/>
            <person name="Huang M.Z."/>
            <person name="Huang L."/>
            <person name="Peng D.H."/>
            <person name="Luo Y.B."/>
            <person name="Zou S.Q."/>
            <person name="Chen S.P."/>
            <person name="Lan S."/>
            <person name="Tsai W.C."/>
            <person name="Van de Peer Y."/>
            <person name="Liu Z.J."/>
        </authorList>
    </citation>
    <scope>NUCLEOTIDE SEQUENCE [LARGE SCALE GENOMIC DNA]</scope>
    <source>
        <strain evidence="2">Lor288</strain>
    </source>
</reference>
<gene>
    <name evidence="2" type="ORF">KSP40_PGU002794</name>
</gene>
<evidence type="ECO:0000313" key="3">
    <source>
        <dbReference type="Proteomes" id="UP001412067"/>
    </source>
</evidence>
<evidence type="ECO:0000256" key="1">
    <source>
        <dbReference type="SAM" id="MobiDB-lite"/>
    </source>
</evidence>
<dbReference type="Proteomes" id="UP001412067">
    <property type="component" value="Unassembled WGS sequence"/>
</dbReference>
<organism evidence="2 3">
    <name type="scientific">Platanthera guangdongensis</name>
    <dbReference type="NCBI Taxonomy" id="2320717"/>
    <lineage>
        <taxon>Eukaryota</taxon>
        <taxon>Viridiplantae</taxon>
        <taxon>Streptophyta</taxon>
        <taxon>Embryophyta</taxon>
        <taxon>Tracheophyta</taxon>
        <taxon>Spermatophyta</taxon>
        <taxon>Magnoliopsida</taxon>
        <taxon>Liliopsida</taxon>
        <taxon>Asparagales</taxon>
        <taxon>Orchidaceae</taxon>
        <taxon>Orchidoideae</taxon>
        <taxon>Orchideae</taxon>
        <taxon>Orchidinae</taxon>
        <taxon>Platanthera</taxon>
    </lineage>
</organism>
<sequence>MHFSDRESGTAWRCILELIKARFASLCSIKGMKLFARPNLILFPVESFSGMFPSYSPFLRKSEPPGSGIEGETLPTHLDIISEIAQVARDAVAEVHEESEPGLEDEEVLNRNTHGTEAEALDTADQEVEEDADIDEFLDEDGEDEVNEGHEVFESPDTDEPPTDKSAPVEGEVNEATNIPPIEAVIVSSSTDASAAEPEQGQEVPPGIPLRDDLAIHTVHIIQGIVNELKTSFDKAQKTMLQEIKTSEDLMLKNMVAINHKLDMMEKKFEEKYTAAGEAVTLLMAGLKKTTDTLAVVNQNAHVVANNIQKFDGNMALGTLGVVIPDQPAGVQVPETSKAAEEVHIAEDVSTSAADIFTDEADARAISKSKLRSMFDQEALAKARGKRKVQEGTSKETPTQKRIRLSEEDVRNERWSPVSRNIILDTFRLQERGEINRNEAYSQYEWETHKAFEAKRNIFFRNNKDPDKVAPPRYYPKPKEYMERQSKKYLAQTLKGDGAKDK</sequence>
<dbReference type="EMBL" id="JBBWWR010000010">
    <property type="protein sequence ID" value="KAK8960509.1"/>
    <property type="molecule type" value="Genomic_DNA"/>
</dbReference>
<comment type="caution">
    <text evidence="2">The sequence shown here is derived from an EMBL/GenBank/DDBJ whole genome shotgun (WGS) entry which is preliminary data.</text>
</comment>
<accession>A0ABR2M8L3</accession>
<protein>
    <submittedName>
        <fullName evidence="2">Uncharacterized protein</fullName>
    </submittedName>
</protein>
<name>A0ABR2M8L3_9ASPA</name>
<keyword evidence="3" id="KW-1185">Reference proteome</keyword>
<proteinExistence type="predicted"/>
<feature type="region of interest" description="Disordered" evidence="1">
    <location>
        <begin position="139"/>
        <end position="169"/>
    </location>
</feature>
<feature type="region of interest" description="Disordered" evidence="1">
    <location>
        <begin position="462"/>
        <end position="483"/>
    </location>
</feature>
<evidence type="ECO:0000313" key="2">
    <source>
        <dbReference type="EMBL" id="KAK8960509.1"/>
    </source>
</evidence>